<evidence type="ECO:0000256" key="4">
    <source>
        <dbReference type="ARBA" id="ARBA00022737"/>
    </source>
</evidence>
<dbReference type="PANTHER" id="PTHR45668:SF3">
    <property type="entry name" value="SERINE_THREONINE-PROTEIN PHOSPHATASE RDGC"/>
    <property type="match status" value="1"/>
</dbReference>
<dbReference type="InterPro" id="IPR029052">
    <property type="entry name" value="Metallo-depent_PP-like"/>
</dbReference>
<evidence type="ECO:0000256" key="6">
    <source>
        <dbReference type="ARBA" id="ARBA00022837"/>
    </source>
</evidence>
<dbReference type="InterPro" id="IPR018247">
    <property type="entry name" value="EF_Hand_1_Ca_BS"/>
</dbReference>
<dbReference type="InterPro" id="IPR006186">
    <property type="entry name" value="Ser/Thr-sp_prot-phosphatase"/>
</dbReference>
<dbReference type="InterPro" id="IPR002048">
    <property type="entry name" value="EF_hand_dom"/>
</dbReference>
<dbReference type="Pfam" id="PF13499">
    <property type="entry name" value="EF-hand_7"/>
    <property type="match status" value="1"/>
</dbReference>
<dbReference type="InterPro" id="IPR011992">
    <property type="entry name" value="EF-hand-dom_pair"/>
</dbReference>
<dbReference type="SUPFAM" id="SSF47473">
    <property type="entry name" value="EF-hand"/>
    <property type="match status" value="1"/>
</dbReference>
<comment type="caution">
    <text evidence="10">The sequence shown here is derived from an EMBL/GenBank/DDBJ whole genome shotgun (WGS) entry which is preliminary data.</text>
</comment>
<dbReference type="PROSITE" id="PS00018">
    <property type="entry name" value="EF_HAND_1"/>
    <property type="match status" value="2"/>
</dbReference>
<evidence type="ECO:0000256" key="7">
    <source>
        <dbReference type="ARBA" id="ARBA00023211"/>
    </source>
</evidence>
<keyword evidence="3" id="KW-0479">Metal-binding</keyword>
<keyword evidence="6" id="KW-0106">Calcium</keyword>
<dbReference type="SUPFAM" id="SSF56300">
    <property type="entry name" value="Metallo-dependent phosphatases"/>
    <property type="match status" value="1"/>
</dbReference>
<feature type="domain" description="EF-hand" evidence="9">
    <location>
        <begin position="438"/>
        <end position="473"/>
    </location>
</feature>
<dbReference type="Pfam" id="PF08321">
    <property type="entry name" value="PPP5"/>
    <property type="match status" value="1"/>
</dbReference>
<comment type="cofactor">
    <cofactor evidence="1">
        <name>Mn(2+)</name>
        <dbReference type="ChEBI" id="CHEBI:29035"/>
    </cofactor>
</comment>
<dbReference type="EC" id="3.1.3.16" evidence="8"/>
<evidence type="ECO:0000313" key="10">
    <source>
        <dbReference type="EMBL" id="CAF3885939.1"/>
    </source>
</evidence>
<dbReference type="Pfam" id="PF00149">
    <property type="entry name" value="Metallophos"/>
    <property type="match status" value="1"/>
</dbReference>
<dbReference type="Gene3D" id="1.10.238.10">
    <property type="entry name" value="EF-hand"/>
    <property type="match status" value="1"/>
</dbReference>
<dbReference type="PANTHER" id="PTHR45668">
    <property type="entry name" value="SERINE/THREONINE-PROTEIN PHOSPHATASE 5-RELATED"/>
    <property type="match status" value="1"/>
</dbReference>
<evidence type="ECO:0000256" key="1">
    <source>
        <dbReference type="ARBA" id="ARBA00001936"/>
    </source>
</evidence>
<proteinExistence type="inferred from homology"/>
<gene>
    <name evidence="10" type="ORF">FNK824_LOCUS19794</name>
</gene>
<dbReference type="GO" id="GO:0004722">
    <property type="term" value="F:protein serine/threonine phosphatase activity"/>
    <property type="evidence" value="ECO:0007669"/>
    <property type="project" value="UniProtKB-EC"/>
</dbReference>
<comment type="similarity">
    <text evidence="2 8">Belongs to the PPP phosphatase family.</text>
</comment>
<dbReference type="InterPro" id="IPR013235">
    <property type="entry name" value="PPP_dom"/>
</dbReference>
<dbReference type="PROSITE" id="PS50096">
    <property type="entry name" value="IQ"/>
    <property type="match status" value="1"/>
</dbReference>
<evidence type="ECO:0000256" key="5">
    <source>
        <dbReference type="ARBA" id="ARBA00022801"/>
    </source>
</evidence>
<dbReference type="GO" id="GO:0005509">
    <property type="term" value="F:calcium ion binding"/>
    <property type="evidence" value="ECO:0007669"/>
    <property type="project" value="InterPro"/>
</dbReference>
<dbReference type="EMBL" id="CAJOBE010003528">
    <property type="protein sequence ID" value="CAF3885939.1"/>
    <property type="molecule type" value="Genomic_DNA"/>
</dbReference>
<protein>
    <recommendedName>
        <fullName evidence="8">Serine/threonine-protein phosphatase</fullName>
        <ecNumber evidence="8">3.1.3.16</ecNumber>
    </recommendedName>
</protein>
<dbReference type="PROSITE" id="PS50222">
    <property type="entry name" value="EF_HAND_2"/>
    <property type="match status" value="2"/>
</dbReference>
<dbReference type="SMART" id="SM00054">
    <property type="entry name" value="EFh"/>
    <property type="match status" value="2"/>
</dbReference>
<dbReference type="Gene3D" id="3.60.21.10">
    <property type="match status" value="2"/>
</dbReference>
<keyword evidence="7" id="KW-0464">Manganese</keyword>
<dbReference type="PRINTS" id="PR00114">
    <property type="entry name" value="STPHPHTASE"/>
</dbReference>
<sequence length="516" mass="59486">DSSARKIQNTFRNYRAQQTLQKKLTWQIYEKLEYSTEQTESRLRRLFEKLTNQPESLLPSVAKILQRSRLPVDERELLQSTDPDRIAVENTYQGPRIKDLITKETFIDLIEAFRKGQLLHERYVCKILHQARNILKALPNNNAINLLQLHHVYIVGDLHGQLADLLYIFNENGLPTIDNPYLFNGDFVDRGANSVEVFLLLMVALITSPSSVFLNRGNHEDFLVNLRFGFAQEVTKKYSKIHLDLLWSDPDPRHRTGCRKNEYRGSGYYFGKDVTEKFLQKRRYAAIIRSHQVKEKGYELQHGGKLITIFSASNYQGHSNFGAVLQWKHNDTQPCIKSYKAQSIDMNKLSFNKRVTLLEDQAYQSIIEKIFANKTSLQSEFAKADPTQTGISSLILNSGHISPIVWAHIMTKVLQIELPWLTLRSRLNIPGIMEDLYSLKDMLTALFNLIDQNHSGFISRNELAEIIKLLFNDDYAGRVTDAFIDEICSAMDINKDGAIDINEFLESFRLVRVKPS</sequence>
<dbReference type="InterPro" id="IPR004843">
    <property type="entry name" value="Calcineurin-like_PHP"/>
</dbReference>
<organism evidence="10 11">
    <name type="scientific">Rotaria sordida</name>
    <dbReference type="NCBI Taxonomy" id="392033"/>
    <lineage>
        <taxon>Eukaryota</taxon>
        <taxon>Metazoa</taxon>
        <taxon>Spiralia</taxon>
        <taxon>Gnathifera</taxon>
        <taxon>Rotifera</taxon>
        <taxon>Eurotatoria</taxon>
        <taxon>Bdelloidea</taxon>
        <taxon>Philodinida</taxon>
        <taxon>Philodinidae</taxon>
        <taxon>Rotaria</taxon>
    </lineage>
</organism>
<evidence type="ECO:0000256" key="8">
    <source>
        <dbReference type="RuleBase" id="RU004273"/>
    </source>
</evidence>
<evidence type="ECO:0000256" key="2">
    <source>
        <dbReference type="ARBA" id="ARBA00008294"/>
    </source>
</evidence>
<name>A0A819GR92_9BILA</name>
<dbReference type="AlphaFoldDB" id="A0A819GR92"/>
<dbReference type="PROSITE" id="PS00125">
    <property type="entry name" value="SER_THR_PHOSPHATASE"/>
    <property type="match status" value="1"/>
</dbReference>
<evidence type="ECO:0000259" key="9">
    <source>
        <dbReference type="PROSITE" id="PS50222"/>
    </source>
</evidence>
<dbReference type="CDD" id="cd00051">
    <property type="entry name" value="EFh"/>
    <property type="match status" value="1"/>
</dbReference>
<dbReference type="InterPro" id="IPR051134">
    <property type="entry name" value="PPP_phosphatase"/>
</dbReference>
<evidence type="ECO:0000313" key="11">
    <source>
        <dbReference type="Proteomes" id="UP000663874"/>
    </source>
</evidence>
<keyword evidence="4" id="KW-0677">Repeat</keyword>
<comment type="catalytic activity">
    <reaction evidence="8">
        <text>O-phospho-L-threonyl-[protein] + H2O = L-threonyl-[protein] + phosphate</text>
        <dbReference type="Rhea" id="RHEA:47004"/>
        <dbReference type="Rhea" id="RHEA-COMP:11060"/>
        <dbReference type="Rhea" id="RHEA-COMP:11605"/>
        <dbReference type="ChEBI" id="CHEBI:15377"/>
        <dbReference type="ChEBI" id="CHEBI:30013"/>
        <dbReference type="ChEBI" id="CHEBI:43474"/>
        <dbReference type="ChEBI" id="CHEBI:61977"/>
        <dbReference type="EC" id="3.1.3.16"/>
    </reaction>
</comment>
<keyword evidence="5 8" id="KW-0378">Hydrolase</keyword>
<feature type="domain" description="EF-hand" evidence="9">
    <location>
        <begin position="479"/>
        <end position="514"/>
    </location>
</feature>
<reference evidence="10" key="1">
    <citation type="submission" date="2021-02" db="EMBL/GenBank/DDBJ databases">
        <authorList>
            <person name="Nowell W R."/>
        </authorList>
    </citation>
    <scope>NUCLEOTIDE SEQUENCE</scope>
</reference>
<evidence type="ECO:0000256" key="3">
    <source>
        <dbReference type="ARBA" id="ARBA00022723"/>
    </source>
</evidence>
<feature type="non-terminal residue" evidence="10">
    <location>
        <position position="1"/>
    </location>
</feature>
<dbReference type="SMART" id="SM00156">
    <property type="entry name" value="PP2Ac"/>
    <property type="match status" value="1"/>
</dbReference>
<accession>A0A819GR92</accession>
<dbReference type="Proteomes" id="UP000663874">
    <property type="component" value="Unassembled WGS sequence"/>
</dbReference>